<evidence type="ECO:0000313" key="2">
    <source>
        <dbReference type="EMBL" id="QUW03841.1"/>
    </source>
</evidence>
<dbReference type="RefSeq" id="WP_211429731.1">
    <property type="nucleotide sequence ID" value="NZ_CP072648.1"/>
</dbReference>
<dbReference type="NCBIfam" id="TIGR03436">
    <property type="entry name" value="acidobact_VWFA"/>
    <property type="match status" value="1"/>
</dbReference>
<organism evidence="2 3">
    <name type="scientific">Chloracidobacterium validum</name>
    <dbReference type="NCBI Taxonomy" id="2821543"/>
    <lineage>
        <taxon>Bacteria</taxon>
        <taxon>Pseudomonadati</taxon>
        <taxon>Acidobacteriota</taxon>
        <taxon>Terriglobia</taxon>
        <taxon>Terriglobales</taxon>
        <taxon>Acidobacteriaceae</taxon>
        <taxon>Chloracidobacterium</taxon>
    </lineage>
</organism>
<dbReference type="InterPro" id="IPR036465">
    <property type="entry name" value="vWFA_dom_sf"/>
</dbReference>
<dbReference type="SUPFAM" id="SSF53300">
    <property type="entry name" value="vWA-like"/>
    <property type="match status" value="1"/>
</dbReference>
<dbReference type="CDD" id="cd00198">
    <property type="entry name" value="vWFA"/>
    <property type="match status" value="1"/>
</dbReference>
<reference evidence="2 3" key="1">
    <citation type="submission" date="2021-03" db="EMBL/GenBank/DDBJ databases">
        <title>Genomic and phenotypic characterization of Chloracidobacterium isolates provides evidence for multiple species.</title>
        <authorList>
            <person name="Saini M.K."/>
            <person name="Costas A.M.G."/>
            <person name="Tank M."/>
            <person name="Bryant D.A."/>
        </authorList>
    </citation>
    <scope>NUCLEOTIDE SEQUENCE [LARGE SCALE GENOMIC DNA]</scope>
    <source>
        <strain evidence="2 3">BV2-C</strain>
    </source>
</reference>
<sequence>MRSVTSRILAILATVFLEIGLVPTWAQDSPIRLTSELVVFEVSVFNRNTNAPVDGLSAADFTIIEDGKPQTIAQFGKEEKPLSVMVVLDTSKTTHKQFEALRQRLLEATFYLRPSDEMGILVTAERTELICNFTYDRRELSKAIRELDERKYGEEGIFLHDAIARAALALKVAANPAGRRVIVVISDNVAQQSRHLDRLDAEDAQTLLSEVGATVCGLILPNPGARLREAWRRGLANPTLSPGDLNDYAAQTGGETVRTTDADAGNRLGETLNRLRARYTVAWVSSNPNRDGKFRKVVIRVGSSLESYVVKTRRGYFAPRE</sequence>
<dbReference type="Proteomes" id="UP000676506">
    <property type="component" value="Chromosome 1"/>
</dbReference>
<name>A0ABX8BB03_9BACT</name>
<dbReference type="PROSITE" id="PS50234">
    <property type="entry name" value="VWFA"/>
    <property type="match status" value="1"/>
</dbReference>
<proteinExistence type="predicted"/>
<dbReference type="InterPro" id="IPR002035">
    <property type="entry name" value="VWF_A"/>
</dbReference>
<dbReference type="Pfam" id="PF13519">
    <property type="entry name" value="VWA_2"/>
    <property type="match status" value="1"/>
</dbReference>
<protein>
    <submittedName>
        <fullName evidence="2">VWA domain-containing protein</fullName>
    </submittedName>
</protein>
<dbReference type="InterPro" id="IPR017802">
    <property type="entry name" value="VWFA-rel_acidobac-type"/>
</dbReference>
<evidence type="ECO:0000259" key="1">
    <source>
        <dbReference type="PROSITE" id="PS50234"/>
    </source>
</evidence>
<dbReference type="EMBL" id="CP072648">
    <property type="protein sequence ID" value="QUW03841.1"/>
    <property type="molecule type" value="Genomic_DNA"/>
</dbReference>
<keyword evidence="3" id="KW-1185">Reference proteome</keyword>
<accession>A0ABX8BB03</accession>
<gene>
    <name evidence="2" type="ORF">J8C06_05280</name>
</gene>
<feature type="domain" description="VWFA" evidence="1">
    <location>
        <begin position="83"/>
        <end position="275"/>
    </location>
</feature>
<dbReference type="Gene3D" id="3.40.50.410">
    <property type="entry name" value="von Willebrand factor, type A domain"/>
    <property type="match status" value="1"/>
</dbReference>
<evidence type="ECO:0000313" key="3">
    <source>
        <dbReference type="Proteomes" id="UP000676506"/>
    </source>
</evidence>